<sequence length="91" mass="10338">MQVVWDCCRIAFLSLFVQNNPYFCVAKTTILPFGNSPSISNRLEKTREKTCRGEPWHGVKILTGVKMPTSQAICEGNRIYSDLHLRAFCSL</sequence>
<evidence type="ECO:0000313" key="2">
    <source>
        <dbReference type="Proteomes" id="UP000176493"/>
    </source>
</evidence>
<dbReference type="Proteomes" id="UP000176493">
    <property type="component" value="Unassembled WGS sequence"/>
</dbReference>
<reference evidence="1 2" key="1">
    <citation type="journal article" date="2016" name="Nat. Commun.">
        <title>Thousands of microbial genomes shed light on interconnected biogeochemical processes in an aquifer system.</title>
        <authorList>
            <person name="Anantharaman K."/>
            <person name="Brown C.T."/>
            <person name="Hug L.A."/>
            <person name="Sharon I."/>
            <person name="Castelle C.J."/>
            <person name="Probst A.J."/>
            <person name="Thomas B.C."/>
            <person name="Singh A."/>
            <person name="Wilkins M.J."/>
            <person name="Karaoz U."/>
            <person name="Brodie E.L."/>
            <person name="Williams K.H."/>
            <person name="Hubbard S.S."/>
            <person name="Banfield J.F."/>
        </authorList>
    </citation>
    <scope>NUCLEOTIDE SEQUENCE [LARGE SCALE GENOMIC DNA]</scope>
</reference>
<dbReference type="EMBL" id="MHRJ01000031">
    <property type="protein sequence ID" value="OHA22139.1"/>
    <property type="molecule type" value="Genomic_DNA"/>
</dbReference>
<dbReference type="AlphaFoldDB" id="A0A1G2MG55"/>
<organism evidence="1 2">
    <name type="scientific">Candidatus Taylorbacteria bacterium RIFCSPHIGHO2_02_49_25</name>
    <dbReference type="NCBI Taxonomy" id="1802305"/>
    <lineage>
        <taxon>Bacteria</taxon>
        <taxon>Candidatus Tayloriibacteriota</taxon>
    </lineage>
</organism>
<comment type="caution">
    <text evidence="1">The sequence shown here is derived from an EMBL/GenBank/DDBJ whole genome shotgun (WGS) entry which is preliminary data.</text>
</comment>
<proteinExistence type="predicted"/>
<protein>
    <submittedName>
        <fullName evidence="1">Uncharacterized protein</fullName>
    </submittedName>
</protein>
<name>A0A1G2MG55_9BACT</name>
<accession>A0A1G2MG55</accession>
<gene>
    <name evidence="1" type="ORF">A2W52_03925</name>
</gene>
<evidence type="ECO:0000313" key="1">
    <source>
        <dbReference type="EMBL" id="OHA22139.1"/>
    </source>
</evidence>